<evidence type="ECO:0000313" key="1">
    <source>
        <dbReference type="EMBL" id="GMT31872.1"/>
    </source>
</evidence>
<gene>
    <name evidence="1" type="ORF">PFISCL1PPCAC_23169</name>
</gene>
<evidence type="ECO:0000313" key="2">
    <source>
        <dbReference type="Proteomes" id="UP001432322"/>
    </source>
</evidence>
<keyword evidence="2" id="KW-1185">Reference proteome</keyword>
<protein>
    <recommendedName>
        <fullName evidence="3">F-box domain-containing protein</fullName>
    </recommendedName>
</protein>
<sequence>QLSRLTLETLPKENLFQILSTLPMRNRRIMRACSKTMKESLEQIYLIALCVDLEFYGDETLTMTVHGSDDVFKLRAWFEDDENSVANLIRVMKHNFRRLRVKMLRINYVDHTMADFCAKLTEQFQFELLDLRFQTYFHQ</sequence>
<accession>A0AAV5WPX7</accession>
<comment type="caution">
    <text evidence="1">The sequence shown here is derived from an EMBL/GenBank/DDBJ whole genome shotgun (WGS) entry which is preliminary data.</text>
</comment>
<dbReference type="AlphaFoldDB" id="A0AAV5WPX7"/>
<feature type="non-terminal residue" evidence="1">
    <location>
        <position position="139"/>
    </location>
</feature>
<name>A0AAV5WPX7_9BILA</name>
<proteinExistence type="predicted"/>
<organism evidence="1 2">
    <name type="scientific">Pristionchus fissidentatus</name>
    <dbReference type="NCBI Taxonomy" id="1538716"/>
    <lineage>
        <taxon>Eukaryota</taxon>
        <taxon>Metazoa</taxon>
        <taxon>Ecdysozoa</taxon>
        <taxon>Nematoda</taxon>
        <taxon>Chromadorea</taxon>
        <taxon>Rhabditida</taxon>
        <taxon>Rhabditina</taxon>
        <taxon>Diplogasteromorpha</taxon>
        <taxon>Diplogasteroidea</taxon>
        <taxon>Neodiplogasteridae</taxon>
        <taxon>Pristionchus</taxon>
    </lineage>
</organism>
<evidence type="ECO:0008006" key="3">
    <source>
        <dbReference type="Google" id="ProtNLM"/>
    </source>
</evidence>
<reference evidence="1" key="1">
    <citation type="submission" date="2023-10" db="EMBL/GenBank/DDBJ databases">
        <title>Genome assembly of Pristionchus species.</title>
        <authorList>
            <person name="Yoshida K."/>
            <person name="Sommer R.J."/>
        </authorList>
    </citation>
    <scope>NUCLEOTIDE SEQUENCE</scope>
    <source>
        <strain evidence="1">RS5133</strain>
    </source>
</reference>
<dbReference type="EMBL" id="BTSY01000006">
    <property type="protein sequence ID" value="GMT31872.1"/>
    <property type="molecule type" value="Genomic_DNA"/>
</dbReference>
<dbReference type="Proteomes" id="UP001432322">
    <property type="component" value="Unassembled WGS sequence"/>
</dbReference>
<feature type="non-terminal residue" evidence="1">
    <location>
        <position position="1"/>
    </location>
</feature>